<gene>
    <name evidence="5" type="ORF">DXN05_08115</name>
</gene>
<reference evidence="5 6" key="1">
    <citation type="submission" date="2018-08" db="EMBL/GenBank/DDBJ databases">
        <title>Chitinophagaceae sp. K23C18032701, a novel bacterium isolated from forest soil.</title>
        <authorList>
            <person name="Wang C."/>
        </authorList>
    </citation>
    <scope>NUCLEOTIDE SEQUENCE [LARGE SCALE GENOMIC DNA]</scope>
    <source>
        <strain evidence="5 6">K23C18032701</strain>
    </source>
</reference>
<dbReference type="SUPFAM" id="SSF51905">
    <property type="entry name" value="FAD/NAD(P)-binding domain"/>
    <property type="match status" value="1"/>
</dbReference>
<evidence type="ECO:0000313" key="6">
    <source>
        <dbReference type="Proteomes" id="UP000261284"/>
    </source>
</evidence>
<accession>A0A3E1NLC1</accession>
<evidence type="ECO:0000256" key="3">
    <source>
        <dbReference type="ARBA" id="ARBA00024018"/>
    </source>
</evidence>
<protein>
    <submittedName>
        <fullName evidence="5">FAD-dependent monooxygenase</fullName>
    </submittedName>
</protein>
<evidence type="ECO:0000256" key="1">
    <source>
        <dbReference type="ARBA" id="ARBA00023002"/>
    </source>
</evidence>
<dbReference type="InterPro" id="IPR036188">
    <property type="entry name" value="FAD/NAD-bd_sf"/>
</dbReference>
<dbReference type="Pfam" id="PF01494">
    <property type="entry name" value="FAD_binding_3"/>
    <property type="match status" value="1"/>
</dbReference>
<evidence type="ECO:0000313" key="5">
    <source>
        <dbReference type="EMBL" id="RFM28735.1"/>
    </source>
</evidence>
<organism evidence="5 6">
    <name type="scientific">Deminuibacter soli</name>
    <dbReference type="NCBI Taxonomy" id="2291815"/>
    <lineage>
        <taxon>Bacteria</taxon>
        <taxon>Pseudomonadati</taxon>
        <taxon>Bacteroidota</taxon>
        <taxon>Chitinophagia</taxon>
        <taxon>Chitinophagales</taxon>
        <taxon>Chitinophagaceae</taxon>
        <taxon>Deminuibacter</taxon>
    </lineage>
</organism>
<dbReference type="GO" id="GO:0004497">
    <property type="term" value="F:monooxygenase activity"/>
    <property type="evidence" value="ECO:0007669"/>
    <property type="project" value="UniProtKB-KW"/>
</dbReference>
<keyword evidence="6" id="KW-1185">Reference proteome</keyword>
<proteinExistence type="inferred from homology"/>
<comment type="similarity">
    <text evidence="3">Belongs to the 3-hydroxybenzoate 6-hydroxylase family.</text>
</comment>
<dbReference type="PRINTS" id="PR00420">
    <property type="entry name" value="RNGMNOXGNASE"/>
</dbReference>
<dbReference type="PANTHER" id="PTHR45934">
    <property type="entry name" value="FAD/NAD(P)-BINDING OXIDOREDUCTASE FAMILY PROTEIN"/>
    <property type="match status" value="1"/>
</dbReference>
<keyword evidence="1" id="KW-0560">Oxidoreductase</keyword>
<feature type="domain" description="FAD-binding" evidence="4">
    <location>
        <begin position="2"/>
        <end position="334"/>
    </location>
</feature>
<comment type="caution">
    <text evidence="5">The sequence shown here is derived from an EMBL/GenBank/DDBJ whole genome shotgun (WGS) entry which is preliminary data.</text>
</comment>
<name>A0A3E1NLC1_9BACT</name>
<dbReference type="InterPro" id="IPR002938">
    <property type="entry name" value="FAD-bd"/>
</dbReference>
<dbReference type="AlphaFoldDB" id="A0A3E1NLC1"/>
<dbReference type="OrthoDB" id="9766816at2"/>
<dbReference type="EMBL" id="QTJU01000002">
    <property type="protein sequence ID" value="RFM28735.1"/>
    <property type="molecule type" value="Genomic_DNA"/>
</dbReference>
<dbReference type="RefSeq" id="WP_116846724.1">
    <property type="nucleotide sequence ID" value="NZ_QTJU01000002.1"/>
</dbReference>
<keyword evidence="2 5" id="KW-0503">Monooxygenase</keyword>
<dbReference type="Gene3D" id="3.50.50.60">
    <property type="entry name" value="FAD/NAD(P)-binding domain"/>
    <property type="match status" value="1"/>
</dbReference>
<evidence type="ECO:0000259" key="4">
    <source>
        <dbReference type="Pfam" id="PF01494"/>
    </source>
</evidence>
<dbReference type="GO" id="GO:0071949">
    <property type="term" value="F:FAD binding"/>
    <property type="evidence" value="ECO:0007669"/>
    <property type="project" value="InterPro"/>
</dbReference>
<dbReference type="PANTHER" id="PTHR45934:SF9">
    <property type="entry name" value="FAD_NAD(P)-BINDING OXIDOREDUCTASE FAMILY PROTEIN"/>
    <property type="match status" value="1"/>
</dbReference>
<dbReference type="InterPro" id="IPR044560">
    <property type="entry name" value="MOase"/>
</dbReference>
<dbReference type="Proteomes" id="UP000261284">
    <property type="component" value="Unassembled WGS sequence"/>
</dbReference>
<evidence type="ECO:0000256" key="2">
    <source>
        <dbReference type="ARBA" id="ARBA00023033"/>
    </source>
</evidence>
<sequence>MKAVIIGGGIAGLAAAISLKKTGLDVVVKEKTATFREVGLGFIILPNGLRALDSLGAGEYARHHGRIMHQAVIRTPDGAVQKQDSLPDCLGLKRSSCIDALRRMVPENVVHTGFEFSRFLFDDSGQAVAVESTTGEVEEGDVFIAADGANSIIRKKLFPLHEIRQSPIKELVGIVELPALAREQKGNLVKTQCNYRPLSFGTLACNDRQVIWYMQFDSTQFNLPDLSVHSKRQFMTETLQGWPDPVSEVIEKTDFDKAFLWLTKDMDVLRSFHRKNIVLIGDAAHLNLPLTSQGTNSALTDAIMLGDILQNNPAPAELGKLFTTYHQRRQQTLKDYLNYGRMLENRFLHPELYQHEEALIPLAK</sequence>